<dbReference type="InterPro" id="IPR047641">
    <property type="entry name" value="ABC_transpr_MalK/UgpC-like"/>
</dbReference>
<evidence type="ECO:0000313" key="6">
    <source>
        <dbReference type="EMBL" id="TCS61541.1"/>
    </source>
</evidence>
<dbReference type="Gene3D" id="2.40.50.140">
    <property type="entry name" value="Nucleic acid-binding proteins"/>
    <property type="match status" value="1"/>
</dbReference>
<sequence length="355" mass="38899">MSKIEIRNLVKMYGAHQALHGIDISIAPGEFCVLVGPSGCGKSTTLRMVAGLETISGGEVVIGDRVVNGLKPKDRGIAMVFQNYALYPSKTVYENMSFSLRLAKMPKPEIARRVNDVAQILELTPLLERKPGALSGGQRQRVAMGRAIVRDPEVFLFDEPLSNLDAKLRGQMRAEIKRLHQRLNNTIIYVTHDQVEAMTLADKIVIMKDGRIEQQGTPDEVFHDPDTLFVAGFMGSPPMNLIDCIVTPTGIRLSEVEIACDVPPSLTSGDKVVFGIRADDLRPSSEGAEGVPIKAHLDLIEQLGTENLAHFRLGHTEMIGKTDGRTALSAGDTPSFTLQMRHAYFFDPATGARLR</sequence>
<evidence type="ECO:0000259" key="5">
    <source>
        <dbReference type="PROSITE" id="PS50893"/>
    </source>
</evidence>
<gene>
    <name evidence="6" type="ORF">EDD52_111139</name>
</gene>
<dbReference type="Gene3D" id="3.40.50.300">
    <property type="entry name" value="P-loop containing nucleotide triphosphate hydrolases"/>
    <property type="match status" value="1"/>
</dbReference>
<dbReference type="FunFam" id="3.40.50.300:FF:000042">
    <property type="entry name" value="Maltose/maltodextrin ABC transporter, ATP-binding protein"/>
    <property type="match status" value="1"/>
</dbReference>
<evidence type="ECO:0000256" key="1">
    <source>
        <dbReference type="ARBA" id="ARBA00005417"/>
    </source>
</evidence>
<name>A0A4V2UND8_9RHOB</name>
<dbReference type="OrthoDB" id="9802264at2"/>
<evidence type="ECO:0000256" key="4">
    <source>
        <dbReference type="ARBA" id="ARBA00022840"/>
    </source>
</evidence>
<accession>A0A4V2UND8</accession>
<dbReference type="GO" id="GO:0008643">
    <property type="term" value="P:carbohydrate transport"/>
    <property type="evidence" value="ECO:0007669"/>
    <property type="project" value="InterPro"/>
</dbReference>
<dbReference type="GO" id="GO:0016887">
    <property type="term" value="F:ATP hydrolysis activity"/>
    <property type="evidence" value="ECO:0007669"/>
    <property type="project" value="InterPro"/>
</dbReference>
<dbReference type="GO" id="GO:0055052">
    <property type="term" value="C:ATP-binding cassette (ABC) transporter complex, substrate-binding subunit-containing"/>
    <property type="evidence" value="ECO:0007669"/>
    <property type="project" value="TreeGrafter"/>
</dbReference>
<dbReference type="SMART" id="SM00382">
    <property type="entry name" value="AAA"/>
    <property type="match status" value="1"/>
</dbReference>
<dbReference type="SUPFAM" id="SSF52540">
    <property type="entry name" value="P-loop containing nucleoside triphosphate hydrolases"/>
    <property type="match status" value="1"/>
</dbReference>
<dbReference type="GO" id="GO:0140359">
    <property type="term" value="F:ABC-type transporter activity"/>
    <property type="evidence" value="ECO:0007669"/>
    <property type="project" value="InterPro"/>
</dbReference>
<dbReference type="AlphaFoldDB" id="A0A4V2UND8"/>
<keyword evidence="7" id="KW-1185">Reference proteome</keyword>
<dbReference type="Proteomes" id="UP000295696">
    <property type="component" value="Unassembled WGS sequence"/>
</dbReference>
<dbReference type="InterPro" id="IPR008995">
    <property type="entry name" value="Mo/tungstate-bd_C_term_dom"/>
</dbReference>
<feature type="domain" description="ABC transporter" evidence="5">
    <location>
        <begin position="4"/>
        <end position="234"/>
    </location>
</feature>
<dbReference type="InterPro" id="IPR003439">
    <property type="entry name" value="ABC_transporter-like_ATP-bd"/>
</dbReference>
<dbReference type="InterPro" id="IPR003593">
    <property type="entry name" value="AAA+_ATPase"/>
</dbReference>
<dbReference type="PANTHER" id="PTHR43875:SF1">
    <property type="entry name" value="OSMOPROTECTIVE COMPOUNDS UPTAKE ATP-BINDING PROTEIN GGTA"/>
    <property type="match status" value="1"/>
</dbReference>
<dbReference type="RefSeq" id="WP_132246492.1">
    <property type="nucleotide sequence ID" value="NZ_SLZU01000011.1"/>
</dbReference>
<comment type="caution">
    <text evidence="6">The sequence shown here is derived from an EMBL/GenBank/DDBJ whole genome shotgun (WGS) entry which is preliminary data.</text>
</comment>
<dbReference type="PROSITE" id="PS00211">
    <property type="entry name" value="ABC_TRANSPORTER_1"/>
    <property type="match status" value="1"/>
</dbReference>
<comment type="similarity">
    <text evidence="1">Belongs to the ABC transporter superfamily.</text>
</comment>
<keyword evidence="3" id="KW-0547">Nucleotide-binding</keyword>
<evidence type="ECO:0000313" key="7">
    <source>
        <dbReference type="Proteomes" id="UP000295696"/>
    </source>
</evidence>
<dbReference type="NCBIfam" id="NF008653">
    <property type="entry name" value="PRK11650.1"/>
    <property type="match status" value="1"/>
</dbReference>
<reference evidence="6 7" key="1">
    <citation type="submission" date="2019-03" db="EMBL/GenBank/DDBJ databases">
        <title>Genomic Encyclopedia of Type Strains, Phase IV (KMG-IV): sequencing the most valuable type-strain genomes for metagenomic binning, comparative biology and taxonomic classification.</title>
        <authorList>
            <person name="Goeker M."/>
        </authorList>
    </citation>
    <scope>NUCLEOTIDE SEQUENCE [LARGE SCALE GENOMIC DNA]</scope>
    <source>
        <strain evidence="6 7">DSM 104836</strain>
    </source>
</reference>
<dbReference type="Pfam" id="PF00005">
    <property type="entry name" value="ABC_tran"/>
    <property type="match status" value="1"/>
</dbReference>
<dbReference type="InterPro" id="IPR015855">
    <property type="entry name" value="ABC_transpr_MalK-like"/>
</dbReference>
<proteinExistence type="inferred from homology"/>
<dbReference type="CDD" id="cd03301">
    <property type="entry name" value="ABC_MalK_N"/>
    <property type="match status" value="1"/>
</dbReference>
<dbReference type="SUPFAM" id="SSF50331">
    <property type="entry name" value="MOP-like"/>
    <property type="match status" value="1"/>
</dbReference>
<dbReference type="PANTHER" id="PTHR43875">
    <property type="entry name" value="MALTODEXTRIN IMPORT ATP-BINDING PROTEIN MSMX"/>
    <property type="match status" value="1"/>
</dbReference>
<evidence type="ECO:0000256" key="2">
    <source>
        <dbReference type="ARBA" id="ARBA00022448"/>
    </source>
</evidence>
<evidence type="ECO:0000256" key="3">
    <source>
        <dbReference type="ARBA" id="ARBA00022741"/>
    </source>
</evidence>
<protein>
    <submittedName>
        <fullName evidence="6">Carbohydrate ABC transporter ATP-binding protein (CUT1 family)</fullName>
    </submittedName>
</protein>
<dbReference type="InterPro" id="IPR017871">
    <property type="entry name" value="ABC_transporter-like_CS"/>
</dbReference>
<dbReference type="PROSITE" id="PS50893">
    <property type="entry name" value="ABC_TRANSPORTER_2"/>
    <property type="match status" value="1"/>
</dbReference>
<dbReference type="InterPro" id="IPR012340">
    <property type="entry name" value="NA-bd_OB-fold"/>
</dbReference>
<dbReference type="GO" id="GO:0005524">
    <property type="term" value="F:ATP binding"/>
    <property type="evidence" value="ECO:0007669"/>
    <property type="project" value="UniProtKB-KW"/>
</dbReference>
<dbReference type="Pfam" id="PF17912">
    <property type="entry name" value="OB_MalK"/>
    <property type="match status" value="1"/>
</dbReference>
<dbReference type="Gene3D" id="2.40.50.100">
    <property type="match status" value="1"/>
</dbReference>
<organism evidence="6 7">
    <name type="scientific">Primorskyibacter sedentarius</name>
    <dbReference type="NCBI Taxonomy" id="745311"/>
    <lineage>
        <taxon>Bacteria</taxon>
        <taxon>Pseudomonadati</taxon>
        <taxon>Pseudomonadota</taxon>
        <taxon>Alphaproteobacteria</taxon>
        <taxon>Rhodobacterales</taxon>
        <taxon>Roseobacteraceae</taxon>
        <taxon>Primorskyibacter</taxon>
    </lineage>
</organism>
<dbReference type="InterPro" id="IPR040582">
    <property type="entry name" value="OB_MalK-like"/>
</dbReference>
<dbReference type="EMBL" id="SLZU01000011">
    <property type="protein sequence ID" value="TCS61541.1"/>
    <property type="molecule type" value="Genomic_DNA"/>
</dbReference>
<keyword evidence="4 6" id="KW-0067">ATP-binding</keyword>
<keyword evidence="2" id="KW-0813">Transport</keyword>
<dbReference type="InterPro" id="IPR027417">
    <property type="entry name" value="P-loop_NTPase"/>
</dbReference>